<evidence type="ECO:0000256" key="13">
    <source>
        <dbReference type="SAM" id="Phobius"/>
    </source>
</evidence>
<keyword evidence="4" id="KW-1003">Cell membrane</keyword>
<keyword evidence="5 13" id="KW-0812">Transmembrane</keyword>
<evidence type="ECO:0000256" key="11">
    <source>
        <dbReference type="ARBA" id="ARBA00023214"/>
    </source>
</evidence>
<feature type="transmembrane region" description="Helical" evidence="13">
    <location>
        <begin position="76"/>
        <end position="93"/>
    </location>
</feature>
<evidence type="ECO:0000313" key="15">
    <source>
        <dbReference type="Proteomes" id="UP000007799"/>
    </source>
</evidence>
<protein>
    <submittedName>
        <fullName evidence="14">Uncharacterized protein</fullName>
    </submittedName>
</protein>
<evidence type="ECO:0000256" key="7">
    <source>
        <dbReference type="ARBA" id="ARBA00023065"/>
    </source>
</evidence>
<sequence length="492" mass="53330">MLKKLSPTVRAWLPTVLVALVSMAGVFIVAQNNLDYELYSPGPQVRRWHSDFNLDLSNLDFDSLKGYAQDVGVKRVAPVIIVGVLCFIGLLIWTCCRCCGKCRLTDASTCCKTVLMLLLLGTLIAGIAMISVGFDADRQQSDAMEAVPGVVDNVVQFLQDTSDYVVELGAVADDLAANTVALLEADNGTGVITQSTVQDLNDAVDLIETLADSIDTEVSDIDLTQLEDFSDNVDKYNEQRHLGLVIVLAVLLSLVLLEGLFALLNAYAGDDYKPKKNCMRYFTPVIGILAMIVLLVLWILSGALVGIMTASSDVCYDPNTQFTNLLEDTSNSQDVNDLISFFINCGQDPTLPNPLQSDINGILSSLNDSQVYVLDLRQEVRDEPNCDTPQYNSTCEAIAAALANTTRILDDLEEVLGANTIDSTGNARDGFLSLAGCYGLNERYNLVLRTFCGDAVEALGKSTEVVLGFAVIYVFTQADTGLDEDDDTSKVL</sequence>
<dbReference type="InParanoid" id="F2UMX3"/>
<keyword evidence="8 13" id="KW-0472">Membrane</keyword>
<keyword evidence="10" id="KW-0325">Glycoprotein</keyword>
<evidence type="ECO:0000256" key="4">
    <source>
        <dbReference type="ARBA" id="ARBA00022475"/>
    </source>
</evidence>
<keyword evidence="7" id="KW-0406">Ion transport</keyword>
<comment type="subcellular location">
    <subcellularLocation>
        <location evidence="1">Cell membrane</location>
        <topology evidence="1">Multi-pass membrane protein</topology>
    </subcellularLocation>
</comment>
<evidence type="ECO:0000256" key="10">
    <source>
        <dbReference type="ARBA" id="ARBA00023180"/>
    </source>
</evidence>
<dbReference type="EMBL" id="GL832983">
    <property type="protein sequence ID" value="EGD78472.1"/>
    <property type="molecule type" value="Genomic_DNA"/>
</dbReference>
<accession>F2UMX3</accession>
<dbReference type="AlphaFoldDB" id="F2UMX3"/>
<keyword evidence="11" id="KW-0868">Chloride</keyword>
<dbReference type="Proteomes" id="UP000007799">
    <property type="component" value="Unassembled WGS sequence"/>
</dbReference>
<name>F2UMX3_SALR5</name>
<gene>
    <name evidence="14" type="ORF">PTSG_09167</name>
</gene>
<proteinExistence type="inferred from homology"/>
<dbReference type="Pfam" id="PF04906">
    <property type="entry name" value="Tweety"/>
    <property type="match status" value="1"/>
</dbReference>
<evidence type="ECO:0000256" key="5">
    <source>
        <dbReference type="ARBA" id="ARBA00022692"/>
    </source>
</evidence>
<evidence type="ECO:0000256" key="2">
    <source>
        <dbReference type="ARBA" id="ARBA00009849"/>
    </source>
</evidence>
<dbReference type="PANTHER" id="PTHR12424:SF8">
    <property type="entry name" value="PROTEIN TWEETY"/>
    <property type="match status" value="1"/>
</dbReference>
<evidence type="ECO:0000256" key="8">
    <source>
        <dbReference type="ARBA" id="ARBA00023136"/>
    </source>
</evidence>
<organism evidence="15">
    <name type="scientific">Salpingoeca rosetta (strain ATCC 50818 / BSB-021)</name>
    <dbReference type="NCBI Taxonomy" id="946362"/>
    <lineage>
        <taxon>Eukaryota</taxon>
        <taxon>Choanoflagellata</taxon>
        <taxon>Craspedida</taxon>
        <taxon>Salpingoecidae</taxon>
        <taxon>Salpingoeca</taxon>
    </lineage>
</organism>
<dbReference type="InterPro" id="IPR006990">
    <property type="entry name" value="Tweety"/>
</dbReference>
<dbReference type="GO" id="GO:0005229">
    <property type="term" value="F:intracellularly calcium-gated chloride channel activity"/>
    <property type="evidence" value="ECO:0007669"/>
    <property type="project" value="TreeGrafter"/>
</dbReference>
<dbReference type="GO" id="GO:0034707">
    <property type="term" value="C:chloride channel complex"/>
    <property type="evidence" value="ECO:0007669"/>
    <property type="project" value="UniProtKB-KW"/>
</dbReference>
<dbReference type="RefSeq" id="XP_004989421.1">
    <property type="nucleotide sequence ID" value="XM_004989364.1"/>
</dbReference>
<keyword evidence="3" id="KW-0813">Transport</keyword>
<evidence type="ECO:0000256" key="1">
    <source>
        <dbReference type="ARBA" id="ARBA00004651"/>
    </source>
</evidence>
<dbReference type="OMA" id="ILMERAH"/>
<evidence type="ECO:0000256" key="6">
    <source>
        <dbReference type="ARBA" id="ARBA00022989"/>
    </source>
</evidence>
<dbReference type="PANTHER" id="PTHR12424">
    <property type="entry name" value="TWEETY-RELATED"/>
    <property type="match status" value="1"/>
</dbReference>
<feature type="transmembrane region" description="Helical" evidence="13">
    <location>
        <begin position="285"/>
        <end position="308"/>
    </location>
</feature>
<feature type="transmembrane region" description="Helical" evidence="13">
    <location>
        <begin position="242"/>
        <end position="264"/>
    </location>
</feature>
<dbReference type="GO" id="GO:0072320">
    <property type="term" value="F:volume-sensitive chloride channel activity"/>
    <property type="evidence" value="ECO:0007669"/>
    <property type="project" value="TreeGrafter"/>
</dbReference>
<feature type="transmembrane region" description="Helical" evidence="13">
    <location>
        <begin position="114"/>
        <end position="134"/>
    </location>
</feature>
<keyword evidence="6 13" id="KW-1133">Transmembrane helix</keyword>
<comment type="similarity">
    <text evidence="2">Belongs to the tweety family.</text>
</comment>
<reference evidence="14" key="1">
    <citation type="submission" date="2009-08" db="EMBL/GenBank/DDBJ databases">
        <title>Annotation of Salpingoeca rosetta.</title>
        <authorList>
            <consortium name="The Broad Institute Genome Sequencing Platform"/>
            <person name="Russ C."/>
            <person name="Cuomo C."/>
            <person name="Burger G."/>
            <person name="Gray M.W."/>
            <person name="Holland P.W.H."/>
            <person name="King N."/>
            <person name="Lang F.B.F."/>
            <person name="Roger A.J."/>
            <person name="Ruiz-Trillo I."/>
            <person name="Young S.K."/>
            <person name="Zeng Q."/>
            <person name="Gargeya S."/>
            <person name="Alvarado L."/>
            <person name="Berlin A."/>
            <person name="Chapman S.B."/>
            <person name="Chen Z."/>
            <person name="Freedman E."/>
            <person name="Gellesch M."/>
            <person name="Goldberg J."/>
            <person name="Griggs A."/>
            <person name="Gujja S."/>
            <person name="Heilman E."/>
            <person name="Heiman D."/>
            <person name="Howarth C."/>
            <person name="Mehta T."/>
            <person name="Neiman D."/>
            <person name="Pearson M."/>
            <person name="Roberts A."/>
            <person name="Saif S."/>
            <person name="Shea T."/>
            <person name="Shenoy N."/>
            <person name="Sisk P."/>
            <person name="Stolte C."/>
            <person name="Sykes S."/>
            <person name="White J."/>
            <person name="Yandava C."/>
            <person name="Haas B."/>
            <person name="Nusbaum C."/>
            <person name="Birren B."/>
        </authorList>
    </citation>
    <scope>NUCLEOTIDE SEQUENCE [LARGE SCALE GENOMIC DNA]</scope>
    <source>
        <strain evidence="14">ATCC 50818</strain>
    </source>
</reference>
<feature type="transmembrane region" description="Helical" evidence="13">
    <location>
        <begin position="12"/>
        <end position="30"/>
    </location>
</feature>
<dbReference type="GeneID" id="16069966"/>
<evidence type="ECO:0000256" key="12">
    <source>
        <dbReference type="ARBA" id="ARBA00023303"/>
    </source>
</evidence>
<dbReference type="GO" id="GO:0005886">
    <property type="term" value="C:plasma membrane"/>
    <property type="evidence" value="ECO:0007669"/>
    <property type="project" value="UniProtKB-SubCell"/>
</dbReference>
<keyword evidence="15" id="KW-1185">Reference proteome</keyword>
<keyword evidence="12" id="KW-0407">Ion channel</keyword>
<dbReference type="OrthoDB" id="187568at2759"/>
<evidence type="ECO:0000256" key="9">
    <source>
        <dbReference type="ARBA" id="ARBA00023173"/>
    </source>
</evidence>
<evidence type="ECO:0000313" key="14">
    <source>
        <dbReference type="EMBL" id="EGD78472.1"/>
    </source>
</evidence>
<evidence type="ECO:0000256" key="3">
    <source>
        <dbReference type="ARBA" id="ARBA00022448"/>
    </source>
</evidence>
<keyword evidence="9" id="KW-0869">Chloride channel</keyword>
<dbReference type="KEGG" id="sre:PTSG_09167"/>